<sequence length="2110" mass="234694">MDKPQLPKMLKKLYLYLLLLCSLAGFRSYAQTFPISVTTQITQPSPIYLTKYADAATINSPIKIQLTLNDLTISNRQVRLKIYFQGNGISFNTNDFVVGAKPLYLEGGFPLQLTNVDLAPYFEYQNLLGVNQNQYAQPLPEGIYNIYVEVYDFATGKKLSKKTGSTTIIFQNEPPFLNLPLNNASIMQQNIQNIVFSWTPRSINVSNVEYEFSLVEIWDNYTPVQNAFAYSPPLYTTTTKMTTLQYGINEPQLIPGKKYAWRIKAKAILGAEEIGVFKNNGYTEIFAFTYEMFCTAPLAITTSGVSQDQAKITWSGNIDNFDYQVNYREKNAGSEWYKAVTPRENITLSNLKPNTTYEYTVGSSCDVGKYIHSTINEFTTIAKDEITFAGCGIKPDPNDLANKTPLPNLYPNDVVTAGDFPIVVSKATGSNGSFTGEGYVTLPFLEKFKKLIDAADALGGDKTNIGKFSRIRITFNNIGVNTDFKLISGEIVASYDPAWTGVGDLDGVVNDAFGDAGNVVNHQYDLSIKSVVKNPDGTITVTSTTGVTSVIDKTVNDIIITDKDGKQFTVPANATAGNIEQTGQLAPGGIPTPKNTNGMGSGGDVAEISSPDVKVTFSQGDGKYSFDTAPLADNGSLGKTYQAIPQKNGGTYKVNYKAISDSPNSTDVVVATVDFKNGKTKKDLVFKTQNGTAIDSTKIVWKDNVATLTLKKTLDFAKETIIATVKPVAPKDTKETAGKYDIAGTIDLWHLTNKKVNVTLVSVNNATIPNDAQKQLNAIYEPAGITFEVNTINVSLDNSWGDSIETSDSDLLNTYTPEQQQITANLKIQLGSNYKKDTYYVIYTDAPSNKSNLLGFMPLKRQYGFIFNKNNTVRTLAHELGHGVFGLQHPFTQFNTSTTTDLLMDYGTGVVLSHNDWQVLHAPGLQLYPFIQGDSDGEHVEVSNMENLYTNFKNTDGSLTFLTPAGKPFTIKEKISSVGFSYFDDNWSTDRTSFEDTVLPIGTLKRFTLTNGKTYSIAHPVKDDNKIDIVGYAELDKNGQAIQNTLYIDKTSSVLKTRNIIVGIPAIEKGQLIFKVQKINNYKNSDIPKDNYGSGPQESVYFLNTYIKELKQGINISSSISPLDINELYFISEFSSDLYGMNALHAIRIAYFLRNNPDLINCLGYAQNQIGKDVTLRFNQEMRDGLRSSLSKNQGTTRVSIPVFYADISNNVKKDIFTSTKYLASLDAILHTYYNELKNKGNVSIDLSLSDLSEVIDGLGRECLLSNIPIEKRVEFLKQYKTWKISGSKEDMLLELLINIRPSDIPQLLTNLADNNYELLRGLYNDMNDKEDYYTLLSVISTYVAEQKKNTPEAISLQGDWKAGAEKYVYVCKDAMHILTCNVEITEFNKANGKVIIKFQDFSNTFNDKPVFKTVEVDPFDLIRVKFENDFDIKGTNGKEIKEGQDAIVPAIYLYWIMKQQQDKTISVQVRIALDILAIIPAVFSANPELVVLVDAAVATTDIAFQLSSDAIKSSDNQALNNLVDGWDDIYKVYSLGRLVSSAPAILKGGKDLGKVVFNRENLNKTITRAKAIPSELNNISKVFYKFYKAIKNSESITIVATKKQILENTIYGAYVEITLAEKCTALDEFKLLFQNNKIIVGVNSKMANGTSYAQGVSVASVTETNGALILSELRTLPSTYTGSTKVVETIKNVSIAGKGVQTIEIITTDIGQFYARQLLAASQDSNFIASIEKNYPTTFSKIKNDITLKNKFETDFKNANTSVLTEIEDIAHFDDDYNSFVTLWKSTSSTELLNYVKDLDKFKAWWYPNKAKVNNEFFINLKAYEESLNAGYLQTLHLEKISSNVRGQYWNYYKQSQWDKLEALAKEYKINFDAKSNALWPPANGGYGPLVKRVPNENEVFDRYGGSFGDLPDGTPNLGGAYTSPMFNGKPYDFDGRALNMEKEKYDFYYKIIIKDPSKFEIETNRAIPWFGKVGKAEQSRFIIKDKDPVSGYAKTWSQLAQEGSVEIQVIESPSGKYSTWVGKGRTISKTITSGGNTLSELKSLGFTDDIANKIIAKNKSLNLSEAEVKTLMQDLKNNSTLMKTVNQNPENGIEAWKIFTDNKKALCD</sequence>
<dbReference type="SMART" id="SM00060">
    <property type="entry name" value="FN3"/>
    <property type="match status" value="2"/>
</dbReference>
<dbReference type="SUPFAM" id="SSF49265">
    <property type="entry name" value="Fibronectin type III"/>
    <property type="match status" value="1"/>
</dbReference>
<reference evidence="4" key="1">
    <citation type="submission" date="2016-11" db="EMBL/GenBank/DDBJ databases">
        <authorList>
            <person name="Varghese N."/>
            <person name="Submissions S."/>
        </authorList>
    </citation>
    <scope>NUCLEOTIDE SEQUENCE [LARGE SCALE GENOMIC DNA]</scope>
    <source>
        <strain evidence="4">DSM 24724</strain>
    </source>
</reference>
<evidence type="ECO:0000313" key="3">
    <source>
        <dbReference type="EMBL" id="SHL18272.1"/>
    </source>
</evidence>
<dbReference type="Pfam" id="PF00041">
    <property type="entry name" value="fn3"/>
    <property type="match status" value="1"/>
</dbReference>
<dbReference type="EMBL" id="FRBT01000001">
    <property type="protein sequence ID" value="SHL18272.1"/>
    <property type="molecule type" value="Genomic_DNA"/>
</dbReference>
<name>A0A1M6YJK5_9FLAO</name>
<feature type="chain" id="PRO_5009922916" evidence="1">
    <location>
        <begin position="31"/>
        <end position="2110"/>
    </location>
</feature>
<dbReference type="OrthoDB" id="1521695at2"/>
<feature type="signal peptide" evidence="1">
    <location>
        <begin position="1"/>
        <end position="30"/>
    </location>
</feature>
<dbReference type="CDD" id="cd00063">
    <property type="entry name" value="FN3"/>
    <property type="match status" value="1"/>
</dbReference>
<keyword evidence="1" id="KW-0732">Signal</keyword>
<evidence type="ECO:0000259" key="2">
    <source>
        <dbReference type="PROSITE" id="PS50853"/>
    </source>
</evidence>
<dbReference type="SUPFAM" id="SSF55486">
    <property type="entry name" value="Metalloproteases ('zincins'), catalytic domain"/>
    <property type="match status" value="1"/>
</dbReference>
<dbReference type="PROSITE" id="PS50853">
    <property type="entry name" value="FN3"/>
    <property type="match status" value="1"/>
</dbReference>
<dbReference type="GO" id="GO:0008237">
    <property type="term" value="F:metallopeptidase activity"/>
    <property type="evidence" value="ECO:0007669"/>
    <property type="project" value="InterPro"/>
</dbReference>
<dbReference type="STRING" id="946677.SAMN05444484_101604"/>
<proteinExistence type="predicted"/>
<organism evidence="3 4">
    <name type="scientific">Flavobacterium chilense</name>
    <dbReference type="NCBI Taxonomy" id="946677"/>
    <lineage>
        <taxon>Bacteria</taxon>
        <taxon>Pseudomonadati</taxon>
        <taxon>Bacteroidota</taxon>
        <taxon>Flavobacteriia</taxon>
        <taxon>Flavobacteriales</taxon>
        <taxon>Flavobacteriaceae</taxon>
        <taxon>Flavobacterium</taxon>
    </lineage>
</organism>
<accession>A0A1M6YJK5</accession>
<dbReference type="InterPro" id="IPR013783">
    <property type="entry name" value="Ig-like_fold"/>
</dbReference>
<evidence type="ECO:0000256" key="1">
    <source>
        <dbReference type="SAM" id="SignalP"/>
    </source>
</evidence>
<dbReference type="InterPro" id="IPR024079">
    <property type="entry name" value="MetalloPept_cat_dom_sf"/>
</dbReference>
<dbReference type="Gene3D" id="3.40.390.10">
    <property type="entry name" value="Collagenase (Catalytic Domain)"/>
    <property type="match status" value="1"/>
</dbReference>
<dbReference type="InterPro" id="IPR003961">
    <property type="entry name" value="FN3_dom"/>
</dbReference>
<evidence type="ECO:0000313" key="4">
    <source>
        <dbReference type="Proteomes" id="UP000184028"/>
    </source>
</evidence>
<dbReference type="Gene3D" id="2.60.40.10">
    <property type="entry name" value="Immunoglobulins"/>
    <property type="match status" value="1"/>
</dbReference>
<dbReference type="InterPro" id="IPR036116">
    <property type="entry name" value="FN3_sf"/>
</dbReference>
<feature type="domain" description="Fibronectin type-III" evidence="2">
    <location>
        <begin position="296"/>
        <end position="383"/>
    </location>
</feature>
<dbReference type="RefSeq" id="WP_068843116.1">
    <property type="nucleotide sequence ID" value="NZ_FRBT01000001.1"/>
</dbReference>
<keyword evidence="4" id="KW-1185">Reference proteome</keyword>
<dbReference type="Proteomes" id="UP000184028">
    <property type="component" value="Unassembled WGS sequence"/>
</dbReference>
<gene>
    <name evidence="3" type="ORF">SAMN05444484_101604</name>
</gene>
<protein>
    <submittedName>
        <fullName evidence="3">Fibronectin type III domain-containing protein</fullName>
    </submittedName>
</protein>